<evidence type="ECO:0000256" key="6">
    <source>
        <dbReference type="RuleBase" id="RU363053"/>
    </source>
</evidence>
<keyword evidence="8" id="KW-1185">Reference proteome</keyword>
<comment type="subcellular location">
    <subcellularLocation>
        <location evidence="1">Membrane</location>
        <topology evidence="1">Multi-pass membrane protein</topology>
    </subcellularLocation>
</comment>
<gene>
    <name evidence="7" type="ORF">DEBURN_LOCUS4202</name>
</gene>
<dbReference type="Proteomes" id="UP000789706">
    <property type="component" value="Unassembled WGS sequence"/>
</dbReference>
<evidence type="ECO:0000256" key="1">
    <source>
        <dbReference type="ARBA" id="ARBA00004141"/>
    </source>
</evidence>
<dbReference type="Pfam" id="PF04117">
    <property type="entry name" value="Mpv17_PMP22"/>
    <property type="match status" value="1"/>
</dbReference>
<organism evidence="7 8">
    <name type="scientific">Diversispora eburnea</name>
    <dbReference type="NCBI Taxonomy" id="1213867"/>
    <lineage>
        <taxon>Eukaryota</taxon>
        <taxon>Fungi</taxon>
        <taxon>Fungi incertae sedis</taxon>
        <taxon>Mucoromycota</taxon>
        <taxon>Glomeromycotina</taxon>
        <taxon>Glomeromycetes</taxon>
        <taxon>Diversisporales</taxon>
        <taxon>Diversisporaceae</taxon>
        <taxon>Diversispora</taxon>
    </lineage>
</organism>
<proteinExistence type="inferred from homology"/>
<dbReference type="EMBL" id="CAJVPK010000304">
    <property type="protein sequence ID" value="CAG8491478.1"/>
    <property type="molecule type" value="Genomic_DNA"/>
</dbReference>
<evidence type="ECO:0000313" key="7">
    <source>
        <dbReference type="EMBL" id="CAG8491478.1"/>
    </source>
</evidence>
<comment type="similarity">
    <text evidence="2 6">Belongs to the peroxisomal membrane protein PXMP2/4 family.</text>
</comment>
<sequence>MTVQSKTIPVNQVSLSFPSSLLTFYLAQLNSHPLRTKAITSGVLSASQEYVVQLLTEKNSRRKGKARESDRNSILDNKIVKMGGPLGHVLFESLNRLFKNRTGASSKLLQIIASQLIITPIHNIVFLTAMALINGIRDPEEIKAFVKKSLWPIMKMSWVVSPLAMIFAQRVLPPQIWVPFFNLVGSAKKAQQLKERDSDHDED</sequence>
<keyword evidence="3" id="KW-0812">Transmembrane</keyword>
<reference evidence="7" key="1">
    <citation type="submission" date="2021-06" db="EMBL/GenBank/DDBJ databases">
        <authorList>
            <person name="Kallberg Y."/>
            <person name="Tangrot J."/>
            <person name="Rosling A."/>
        </authorList>
    </citation>
    <scope>NUCLEOTIDE SEQUENCE</scope>
    <source>
        <strain evidence="7">AZ414A</strain>
    </source>
</reference>
<dbReference type="PANTHER" id="PTHR11266">
    <property type="entry name" value="PEROXISOMAL MEMBRANE PROTEIN 2, PXMP2 MPV17"/>
    <property type="match status" value="1"/>
</dbReference>
<dbReference type="AlphaFoldDB" id="A0A9N8WPH7"/>
<comment type="caution">
    <text evidence="7">The sequence shown here is derived from an EMBL/GenBank/DDBJ whole genome shotgun (WGS) entry which is preliminary data.</text>
</comment>
<evidence type="ECO:0000256" key="4">
    <source>
        <dbReference type="ARBA" id="ARBA00022989"/>
    </source>
</evidence>
<dbReference type="InterPro" id="IPR007248">
    <property type="entry name" value="Mpv17_PMP22"/>
</dbReference>
<dbReference type="GO" id="GO:0005778">
    <property type="term" value="C:peroxisomal membrane"/>
    <property type="evidence" value="ECO:0007669"/>
    <property type="project" value="TreeGrafter"/>
</dbReference>
<accession>A0A9N8WPH7</accession>
<keyword evidence="5" id="KW-0472">Membrane</keyword>
<protein>
    <submittedName>
        <fullName evidence="7">3375_t:CDS:1</fullName>
    </submittedName>
</protein>
<evidence type="ECO:0000256" key="2">
    <source>
        <dbReference type="ARBA" id="ARBA00006824"/>
    </source>
</evidence>
<dbReference type="OrthoDB" id="860at2759"/>
<keyword evidence="4" id="KW-1133">Transmembrane helix</keyword>
<name>A0A9N8WPH7_9GLOM</name>
<dbReference type="PANTHER" id="PTHR11266:SF93">
    <property type="entry name" value="INTEGRAL MEMBRANE PROTEIN 25D9-6"/>
    <property type="match status" value="1"/>
</dbReference>
<evidence type="ECO:0000256" key="3">
    <source>
        <dbReference type="ARBA" id="ARBA00022692"/>
    </source>
</evidence>
<evidence type="ECO:0000256" key="5">
    <source>
        <dbReference type="ARBA" id="ARBA00023136"/>
    </source>
</evidence>
<evidence type="ECO:0000313" key="8">
    <source>
        <dbReference type="Proteomes" id="UP000789706"/>
    </source>
</evidence>